<gene>
    <name evidence="1" type="ORF">APX70_08250</name>
</gene>
<dbReference type="Gene3D" id="2.80.10.50">
    <property type="match status" value="1"/>
</dbReference>
<accession>A0A3M2TYR7</accession>
<proteinExistence type="predicted"/>
<dbReference type="CDD" id="cd00161">
    <property type="entry name" value="beta-trefoil_Ricin-like"/>
    <property type="match status" value="1"/>
</dbReference>
<reference evidence="1 2" key="1">
    <citation type="submission" date="2018-08" db="EMBL/GenBank/DDBJ databases">
        <title>Recombination of ecologically and evolutionarily significant loci maintains genetic cohesion in the Pseudomonas syringae species complex.</title>
        <authorList>
            <person name="Dillon M."/>
            <person name="Thakur S."/>
            <person name="Almeida R.N.D."/>
            <person name="Weir B.S."/>
            <person name="Guttman D.S."/>
        </authorList>
    </citation>
    <scope>NUCLEOTIDE SEQUENCE [LARGE SCALE GENOMIC DNA]</scope>
    <source>
        <strain evidence="1 2">88_10</strain>
    </source>
</reference>
<organism evidence="1 2">
    <name type="scientific">Pseudomonas syringae pv. maculicola</name>
    <dbReference type="NCBI Taxonomy" id="59511"/>
    <lineage>
        <taxon>Bacteria</taxon>
        <taxon>Pseudomonadati</taxon>
        <taxon>Pseudomonadota</taxon>
        <taxon>Gammaproteobacteria</taxon>
        <taxon>Pseudomonadales</taxon>
        <taxon>Pseudomonadaceae</taxon>
        <taxon>Pseudomonas</taxon>
    </lineage>
</organism>
<dbReference type="AlphaFoldDB" id="A0A3M2TYR7"/>
<feature type="non-terminal residue" evidence="1">
    <location>
        <position position="85"/>
    </location>
</feature>
<dbReference type="EMBL" id="RBNL01004954">
    <property type="protein sequence ID" value="RML19916.1"/>
    <property type="molecule type" value="Genomic_DNA"/>
</dbReference>
<dbReference type="PROSITE" id="PS50231">
    <property type="entry name" value="RICIN_B_LECTIN"/>
    <property type="match status" value="1"/>
</dbReference>
<comment type="caution">
    <text evidence="1">The sequence shown here is derived from an EMBL/GenBank/DDBJ whole genome shotgun (WGS) entry which is preliminary data.</text>
</comment>
<protein>
    <submittedName>
        <fullName evidence="1">Lectin repeat domain protein</fullName>
    </submittedName>
</protein>
<evidence type="ECO:0000313" key="2">
    <source>
        <dbReference type="Proteomes" id="UP000282378"/>
    </source>
</evidence>
<dbReference type="InterPro" id="IPR035992">
    <property type="entry name" value="Ricin_B-like_lectins"/>
</dbReference>
<dbReference type="Proteomes" id="UP000282378">
    <property type="component" value="Unassembled WGS sequence"/>
</dbReference>
<dbReference type="SUPFAM" id="SSF50370">
    <property type="entry name" value="Ricin B-like lectins"/>
    <property type="match status" value="1"/>
</dbReference>
<name>A0A3M2TYR7_PSEYM</name>
<sequence length="85" mass="9467">MLSNQYIKDLGFDNYLLSNGSEQLVFGKAETALSKWTITQPLYEEIISIVNGLDTCLTVTGDMTSVVLQKCLGRDSQQWTFTPEG</sequence>
<evidence type="ECO:0000313" key="1">
    <source>
        <dbReference type="EMBL" id="RML19916.1"/>
    </source>
</evidence>